<dbReference type="Gene3D" id="1.10.238.10">
    <property type="entry name" value="EF-hand"/>
    <property type="match status" value="1"/>
</dbReference>
<dbReference type="Pfam" id="PF08022">
    <property type="entry name" value="FAD_binding_8"/>
    <property type="match status" value="1"/>
</dbReference>
<dbReference type="PROSITE" id="PS51384">
    <property type="entry name" value="FAD_FR"/>
    <property type="match status" value="1"/>
</dbReference>
<dbReference type="InterPro" id="IPR017927">
    <property type="entry name" value="FAD-bd_FR_type"/>
</dbReference>
<keyword evidence="5" id="KW-0521">NADP</keyword>
<name>A0AAV2YUZ8_9STRA</name>
<evidence type="ECO:0000256" key="8">
    <source>
        <dbReference type="ARBA" id="ARBA00023136"/>
    </source>
</evidence>
<evidence type="ECO:0000256" key="1">
    <source>
        <dbReference type="ARBA" id="ARBA00004141"/>
    </source>
</evidence>
<feature type="domain" description="FAD-binding FR-type" evidence="11">
    <location>
        <begin position="606"/>
        <end position="733"/>
    </location>
</feature>
<dbReference type="SUPFAM" id="SSF47473">
    <property type="entry name" value="EF-hand"/>
    <property type="match status" value="1"/>
</dbReference>
<sequence>MVQRERKLSIRDERLGIAGINMPVSPNCSPAKHDYTMMASKATPPARAACDSPMPTSNSHSSHGSHNNASDNYSSSIPMLSSMADSDVDYSSGVKVDPLLGVTVVPGPTTPPEYMATQTPPAAPCGRPRMPPPPPPPSCRSRPMDMNDLNQLKDWLYKNSMSGSTTRFSGLSQSRVSGVPMMGVPSLVGAPSFSGLSSYAGNNFVDAMRYTEDALGVHAKGAVTTMDTATSSFSMGVQPSQLPRESMVMLIDAVRGSNLHGDDKCRFLFDLFDVDQAHVLSKEGVTAFLETTFLMNNVQFYGNLQFNDIVNKVFACNNNKETMTFSEFKNIFGDMVEGGRASIYHAPIDDHAHRKSVMNGQPLQPHVIYDDPPRQLGLWGNMVRYYRKHDRELFWVAIYVALMITAFAAKFSRFNFDPAVGNSARIAKGFAQIVMVNTLFVLLPMCRNFVTSLRELHWVASRLPLDQHIEFHKICGVVMLLASLGHTIGWIFIVYYAKTVPLEVWEQSAFHHLQFVRTETIWQLCGRVPIWTGLLMLLLAGIAAPLTHSKIRSGKFNAFWFAHLLFIPFLLLIMVHGLAMWVAPPQAYMWVSAPCIIYSVEKRYRMGNVFGGKTSISRVHVSPDTIAIYMKKPRTFGKGRSFYPGMFLYLNVPVLSRFEWHPFTISSAPEDEYLSVHVRKAGDWTSALYDLLSKMKDNNPRREHLDLENHTDEHMSPYPTICIDGPVGAPSQDYYRHRVLVFVAAGIGVTPFASILRSIVYQWESFRCPCCQHVSFPKCFHIQKIYFYWVTREQESLTWFSETMNQLSAMDSDNRLEIHNYFSPLKRESVVAPLRALQTLIHGTEGQDIISGLTTKQMTHFGRPDWKNELNRIARTHVPRRQEPQGPHHIQDDFVENEDIGVFFCGPKRLGADLQDECHTVNQRMKHEKVQVSFDFHSENF</sequence>
<feature type="compositionally biased region" description="Pro residues" evidence="9">
    <location>
        <begin position="129"/>
        <end position="138"/>
    </location>
</feature>
<dbReference type="InterPro" id="IPR013112">
    <property type="entry name" value="FAD-bd_8"/>
</dbReference>
<dbReference type="Gene3D" id="2.40.30.10">
    <property type="entry name" value="Translation factors"/>
    <property type="match status" value="1"/>
</dbReference>
<dbReference type="SFLD" id="SFLDG01168">
    <property type="entry name" value="Ferric_reductase_subgroup_(FRE"/>
    <property type="match status" value="1"/>
</dbReference>
<evidence type="ECO:0000256" key="3">
    <source>
        <dbReference type="ARBA" id="ARBA00022692"/>
    </source>
</evidence>
<dbReference type="PANTHER" id="PTHR11972:SF153">
    <property type="entry name" value="SUPEROXIDE-GENERATING NADPH OXIDASE HEAVY CHAIN SUBUNIT A"/>
    <property type="match status" value="1"/>
</dbReference>
<dbReference type="InterPro" id="IPR013121">
    <property type="entry name" value="Fe_red_NAD-bd_6"/>
</dbReference>
<keyword evidence="13" id="KW-1185">Reference proteome</keyword>
<comment type="caution">
    <text evidence="12">The sequence shown here is derived from an EMBL/GenBank/DDBJ whole genome shotgun (WGS) entry which is preliminary data.</text>
</comment>
<proteinExistence type="predicted"/>
<accession>A0AAV2YUZ8</accession>
<protein>
    <recommendedName>
        <fullName evidence="11">FAD-binding FR-type domain-containing protein</fullName>
    </recommendedName>
</protein>
<dbReference type="GO" id="GO:0016491">
    <property type="term" value="F:oxidoreductase activity"/>
    <property type="evidence" value="ECO:0007669"/>
    <property type="project" value="UniProtKB-KW"/>
</dbReference>
<reference evidence="12" key="1">
    <citation type="submission" date="2022-11" db="EMBL/GenBank/DDBJ databases">
        <authorList>
            <person name="Morgan W.R."/>
            <person name="Tartar A."/>
        </authorList>
    </citation>
    <scope>NUCLEOTIDE SEQUENCE</scope>
    <source>
        <strain evidence="12">ARSEF 373</strain>
    </source>
</reference>
<dbReference type="InterPro" id="IPR011992">
    <property type="entry name" value="EF-hand-dom_pair"/>
</dbReference>
<feature type="transmembrane region" description="Helical" evidence="10">
    <location>
        <begin position="739"/>
        <end position="763"/>
    </location>
</feature>
<dbReference type="InterPro" id="IPR050369">
    <property type="entry name" value="RBOH/FRE"/>
</dbReference>
<keyword evidence="2" id="KW-0285">Flavoprotein</keyword>
<evidence type="ECO:0000259" key="11">
    <source>
        <dbReference type="PROSITE" id="PS51384"/>
    </source>
</evidence>
<dbReference type="SUPFAM" id="SSF63380">
    <property type="entry name" value="Riboflavin synthase domain-like"/>
    <property type="match status" value="1"/>
</dbReference>
<evidence type="ECO:0000256" key="9">
    <source>
        <dbReference type="SAM" id="MobiDB-lite"/>
    </source>
</evidence>
<dbReference type="PRINTS" id="PR00466">
    <property type="entry name" value="GP91PHOX"/>
</dbReference>
<evidence type="ECO:0000256" key="5">
    <source>
        <dbReference type="ARBA" id="ARBA00022857"/>
    </source>
</evidence>
<keyword evidence="3 10" id="KW-0812">Transmembrane</keyword>
<comment type="subcellular location">
    <subcellularLocation>
        <location evidence="1">Membrane</location>
        <topology evidence="1">Multi-pass membrane protein</topology>
    </subcellularLocation>
</comment>
<feature type="region of interest" description="Disordered" evidence="9">
    <location>
        <begin position="119"/>
        <end position="139"/>
    </location>
</feature>
<reference evidence="12" key="2">
    <citation type="journal article" date="2023" name="Microbiol Resour">
        <title>Decontamination and Annotation of the Draft Genome Sequence of the Oomycete Lagenidium giganteum ARSEF 373.</title>
        <authorList>
            <person name="Morgan W.R."/>
            <person name="Tartar A."/>
        </authorList>
    </citation>
    <scope>NUCLEOTIDE SEQUENCE</scope>
    <source>
        <strain evidence="12">ARSEF 373</strain>
    </source>
</reference>
<dbReference type="InterPro" id="IPR039261">
    <property type="entry name" value="FNR_nucleotide-bd"/>
</dbReference>
<dbReference type="SFLD" id="SFLDS00052">
    <property type="entry name" value="Ferric_Reductase_Domain"/>
    <property type="match status" value="1"/>
</dbReference>
<feature type="region of interest" description="Disordered" evidence="9">
    <location>
        <begin position="45"/>
        <end position="73"/>
    </location>
</feature>
<evidence type="ECO:0000256" key="4">
    <source>
        <dbReference type="ARBA" id="ARBA00022827"/>
    </source>
</evidence>
<dbReference type="Pfam" id="PF08030">
    <property type="entry name" value="NAD_binding_6"/>
    <property type="match status" value="1"/>
</dbReference>
<gene>
    <name evidence="12" type="ORF">N0F65_002480</name>
</gene>
<feature type="transmembrane region" description="Helical" evidence="10">
    <location>
        <begin position="392"/>
        <end position="409"/>
    </location>
</feature>
<keyword evidence="7" id="KW-0560">Oxidoreductase</keyword>
<feature type="transmembrane region" description="Helical" evidence="10">
    <location>
        <begin position="528"/>
        <end position="546"/>
    </location>
</feature>
<evidence type="ECO:0000256" key="10">
    <source>
        <dbReference type="SAM" id="Phobius"/>
    </source>
</evidence>
<dbReference type="Pfam" id="PF01794">
    <property type="entry name" value="Ferric_reduct"/>
    <property type="match status" value="1"/>
</dbReference>
<feature type="transmembrane region" description="Helical" evidence="10">
    <location>
        <begin position="471"/>
        <end position="497"/>
    </location>
</feature>
<organism evidence="12 13">
    <name type="scientific">Lagenidium giganteum</name>
    <dbReference type="NCBI Taxonomy" id="4803"/>
    <lineage>
        <taxon>Eukaryota</taxon>
        <taxon>Sar</taxon>
        <taxon>Stramenopiles</taxon>
        <taxon>Oomycota</taxon>
        <taxon>Peronosporomycetes</taxon>
        <taxon>Pythiales</taxon>
        <taxon>Pythiaceae</taxon>
    </lineage>
</organism>
<dbReference type="InterPro" id="IPR000778">
    <property type="entry name" value="Cyt_b245_heavy_chain"/>
</dbReference>
<dbReference type="EMBL" id="DAKRPA010000124">
    <property type="protein sequence ID" value="DAZ97810.1"/>
    <property type="molecule type" value="Genomic_DNA"/>
</dbReference>
<evidence type="ECO:0000256" key="7">
    <source>
        <dbReference type="ARBA" id="ARBA00023002"/>
    </source>
</evidence>
<dbReference type="Gene3D" id="3.40.50.80">
    <property type="entry name" value="Nucleotide-binding domain of ferredoxin-NADP reductase (FNR) module"/>
    <property type="match status" value="1"/>
</dbReference>
<dbReference type="InterPro" id="IPR017938">
    <property type="entry name" value="Riboflavin_synthase-like_b-brl"/>
</dbReference>
<feature type="compositionally biased region" description="Low complexity" evidence="9">
    <location>
        <begin position="57"/>
        <end position="70"/>
    </location>
</feature>
<feature type="transmembrane region" description="Helical" evidence="10">
    <location>
        <begin position="429"/>
        <end position="450"/>
    </location>
</feature>
<dbReference type="SFLD" id="SFLDG01169">
    <property type="entry name" value="NADPH_oxidase_subgroup_(NOX)"/>
    <property type="match status" value="1"/>
</dbReference>
<evidence type="ECO:0000313" key="13">
    <source>
        <dbReference type="Proteomes" id="UP001146120"/>
    </source>
</evidence>
<keyword evidence="6 10" id="KW-1133">Transmembrane helix</keyword>
<keyword evidence="8 10" id="KW-0472">Membrane</keyword>
<dbReference type="AlphaFoldDB" id="A0AAV2YUZ8"/>
<dbReference type="PANTHER" id="PTHR11972">
    <property type="entry name" value="NADPH OXIDASE"/>
    <property type="match status" value="1"/>
</dbReference>
<dbReference type="Proteomes" id="UP001146120">
    <property type="component" value="Unassembled WGS sequence"/>
</dbReference>
<dbReference type="GO" id="GO:0005886">
    <property type="term" value="C:plasma membrane"/>
    <property type="evidence" value="ECO:0007669"/>
    <property type="project" value="TreeGrafter"/>
</dbReference>
<evidence type="ECO:0000256" key="2">
    <source>
        <dbReference type="ARBA" id="ARBA00022630"/>
    </source>
</evidence>
<keyword evidence="4" id="KW-0274">FAD</keyword>
<dbReference type="InterPro" id="IPR013130">
    <property type="entry name" value="Fe3_Rdtase_TM_dom"/>
</dbReference>
<evidence type="ECO:0000256" key="6">
    <source>
        <dbReference type="ARBA" id="ARBA00022989"/>
    </source>
</evidence>
<dbReference type="CDD" id="cd06186">
    <property type="entry name" value="NOX_Duox_like_FAD_NADP"/>
    <property type="match status" value="1"/>
</dbReference>
<dbReference type="SUPFAM" id="SSF52343">
    <property type="entry name" value="Ferredoxin reductase-like, C-terminal NADP-linked domain"/>
    <property type="match status" value="1"/>
</dbReference>
<evidence type="ECO:0000313" key="12">
    <source>
        <dbReference type="EMBL" id="DAZ97810.1"/>
    </source>
</evidence>
<feature type="transmembrane region" description="Helical" evidence="10">
    <location>
        <begin position="558"/>
        <end position="581"/>
    </location>
</feature>